<evidence type="ECO:0000259" key="9">
    <source>
        <dbReference type="PROSITE" id="PS50835"/>
    </source>
</evidence>
<evidence type="ECO:0000256" key="8">
    <source>
        <dbReference type="SAM" id="SignalP"/>
    </source>
</evidence>
<accession>A0A1S3I6E4</accession>
<dbReference type="FunFam" id="2.60.40.10:FF:000032">
    <property type="entry name" value="palladin isoform X1"/>
    <property type="match status" value="1"/>
</dbReference>
<feature type="region of interest" description="Disordered" evidence="6">
    <location>
        <begin position="360"/>
        <end position="390"/>
    </location>
</feature>
<dbReference type="Pfam" id="PF00047">
    <property type="entry name" value="ig"/>
    <property type="match status" value="1"/>
</dbReference>
<evidence type="ECO:0000313" key="11">
    <source>
        <dbReference type="RefSeq" id="XP_013392944.1"/>
    </source>
</evidence>
<dbReference type="GO" id="GO:0005911">
    <property type="term" value="C:cell-cell junction"/>
    <property type="evidence" value="ECO:0007669"/>
    <property type="project" value="TreeGrafter"/>
</dbReference>
<protein>
    <submittedName>
        <fullName evidence="11">Neuroplastin isoform X1</fullName>
    </submittedName>
</protein>
<feature type="domain" description="Ig-like" evidence="9">
    <location>
        <begin position="41"/>
        <end position="132"/>
    </location>
</feature>
<feature type="chain" id="PRO_5010186234" evidence="8">
    <location>
        <begin position="22"/>
        <end position="390"/>
    </location>
</feature>
<dbReference type="SUPFAM" id="SSF48726">
    <property type="entry name" value="Immunoglobulin"/>
    <property type="match status" value="3"/>
</dbReference>
<dbReference type="PANTHER" id="PTHR11640:SF164">
    <property type="entry name" value="MAM DOMAIN-CONTAINING GLYCOSYLPHOSPHATIDYLINOSITOL ANCHOR PROTEIN 1"/>
    <property type="match status" value="1"/>
</dbReference>
<keyword evidence="8" id="KW-0732">Signal</keyword>
<keyword evidence="3" id="KW-1015">Disulfide bond</keyword>
<dbReference type="Pfam" id="PF07679">
    <property type="entry name" value="I-set"/>
    <property type="match status" value="2"/>
</dbReference>
<dbReference type="SMART" id="SM00409">
    <property type="entry name" value="IG"/>
    <property type="match status" value="3"/>
</dbReference>
<dbReference type="Proteomes" id="UP000085678">
    <property type="component" value="Unplaced"/>
</dbReference>
<feature type="domain" description="Ig-like" evidence="9">
    <location>
        <begin position="234"/>
        <end position="324"/>
    </location>
</feature>
<dbReference type="KEGG" id="lak:106160775"/>
<dbReference type="GO" id="GO:0005886">
    <property type="term" value="C:plasma membrane"/>
    <property type="evidence" value="ECO:0007669"/>
    <property type="project" value="TreeGrafter"/>
</dbReference>
<dbReference type="InterPro" id="IPR003599">
    <property type="entry name" value="Ig_sub"/>
</dbReference>
<dbReference type="STRING" id="7574.A0A1S3I6E4"/>
<evidence type="ECO:0000256" key="1">
    <source>
        <dbReference type="ARBA" id="ARBA00004479"/>
    </source>
</evidence>
<feature type="signal peptide" evidence="8">
    <location>
        <begin position="1"/>
        <end position="21"/>
    </location>
</feature>
<feature type="transmembrane region" description="Helical" evidence="7">
    <location>
        <begin position="333"/>
        <end position="354"/>
    </location>
</feature>
<evidence type="ECO:0000256" key="2">
    <source>
        <dbReference type="ARBA" id="ARBA00023136"/>
    </source>
</evidence>
<dbReference type="OrthoDB" id="5970915at2759"/>
<dbReference type="SMART" id="SM00408">
    <property type="entry name" value="IGc2"/>
    <property type="match status" value="3"/>
</dbReference>
<proteinExistence type="predicted"/>
<dbReference type="CDD" id="cd00096">
    <property type="entry name" value="Ig"/>
    <property type="match status" value="1"/>
</dbReference>
<dbReference type="InterPro" id="IPR013098">
    <property type="entry name" value="Ig_I-set"/>
</dbReference>
<dbReference type="InterPro" id="IPR013783">
    <property type="entry name" value="Ig-like_fold"/>
</dbReference>
<evidence type="ECO:0000256" key="3">
    <source>
        <dbReference type="ARBA" id="ARBA00023157"/>
    </source>
</evidence>
<dbReference type="RefSeq" id="XP_013392944.1">
    <property type="nucleotide sequence ID" value="XM_013537490.1"/>
</dbReference>
<comment type="subcellular location">
    <subcellularLocation>
        <location evidence="1">Membrane</location>
        <topology evidence="1">Single-pass type I membrane protein</topology>
    </subcellularLocation>
</comment>
<dbReference type="GO" id="GO:0050839">
    <property type="term" value="F:cell adhesion molecule binding"/>
    <property type="evidence" value="ECO:0007669"/>
    <property type="project" value="TreeGrafter"/>
</dbReference>
<feature type="compositionally biased region" description="Basic and acidic residues" evidence="6">
    <location>
        <begin position="374"/>
        <end position="390"/>
    </location>
</feature>
<keyword evidence="10" id="KW-1185">Reference proteome</keyword>
<keyword evidence="5" id="KW-0393">Immunoglobulin domain</keyword>
<evidence type="ECO:0000256" key="7">
    <source>
        <dbReference type="SAM" id="Phobius"/>
    </source>
</evidence>
<dbReference type="PROSITE" id="PS50835">
    <property type="entry name" value="IG_LIKE"/>
    <property type="match status" value="3"/>
</dbReference>
<evidence type="ECO:0000256" key="6">
    <source>
        <dbReference type="SAM" id="MobiDB-lite"/>
    </source>
</evidence>
<gene>
    <name evidence="11" type="primary">LOC106160775</name>
</gene>
<reference evidence="11" key="1">
    <citation type="submission" date="2025-08" db="UniProtKB">
        <authorList>
            <consortium name="RefSeq"/>
        </authorList>
    </citation>
    <scope>IDENTIFICATION</scope>
    <source>
        <tissue evidence="11">Gonads</tissue>
    </source>
</reference>
<dbReference type="InterPro" id="IPR036179">
    <property type="entry name" value="Ig-like_dom_sf"/>
</dbReference>
<evidence type="ECO:0000256" key="5">
    <source>
        <dbReference type="ARBA" id="ARBA00023319"/>
    </source>
</evidence>
<name>A0A1S3I6E4_LINAN</name>
<dbReference type="GeneID" id="106160775"/>
<sequence length="390" mass="43578">MPNLYIATVLLAVLVAVPVQSSSDGGALDLGVEVYVTSINPARGHRNILAGETIELDCQINVANERSLHWTLNGERLDAGAVGTLKIEQISGSSQNTRTTLKWENVTLAQSGTFLCQDQNQNQGRKDVNVVQITPREGELNSSLTTPQDITLRCEVEGLGAGQYQQLEWYFDDKRIDLQRVNADGPKYNISHINDSLVIFGATKEDVGTYECLVKTLGSKQENLTQKVQLLMDPMITDFSRSKNIVQGESVIVNCEIYGNPVDTVVWYKDDEPLVADGDRIKLMPHKNFENASLQMNKLDFPDRGVYKCFASNKGGESASKAILIRVKDRYAALWPFLGICAEVAILCTIIFIYEKRRAKKQEEEDQQPAKEPLTNDHKDTDVRQRNVRT</sequence>
<feature type="domain" description="Ig-like" evidence="9">
    <location>
        <begin position="135"/>
        <end position="225"/>
    </location>
</feature>
<dbReference type="GO" id="GO:0098609">
    <property type="term" value="P:cell-cell adhesion"/>
    <property type="evidence" value="ECO:0007669"/>
    <property type="project" value="TreeGrafter"/>
</dbReference>
<keyword evidence="4" id="KW-0325">Glycoprotein</keyword>
<dbReference type="InterPro" id="IPR013151">
    <property type="entry name" value="Immunoglobulin_dom"/>
</dbReference>
<dbReference type="InterPro" id="IPR007110">
    <property type="entry name" value="Ig-like_dom"/>
</dbReference>
<dbReference type="InterPro" id="IPR003598">
    <property type="entry name" value="Ig_sub2"/>
</dbReference>
<evidence type="ECO:0000256" key="4">
    <source>
        <dbReference type="ARBA" id="ARBA00023180"/>
    </source>
</evidence>
<organism evidence="10 11">
    <name type="scientific">Lingula anatina</name>
    <name type="common">Brachiopod</name>
    <name type="synonym">Lingula unguis</name>
    <dbReference type="NCBI Taxonomy" id="7574"/>
    <lineage>
        <taxon>Eukaryota</taxon>
        <taxon>Metazoa</taxon>
        <taxon>Spiralia</taxon>
        <taxon>Lophotrochozoa</taxon>
        <taxon>Brachiopoda</taxon>
        <taxon>Linguliformea</taxon>
        <taxon>Lingulata</taxon>
        <taxon>Lingulida</taxon>
        <taxon>Linguloidea</taxon>
        <taxon>Lingulidae</taxon>
        <taxon>Lingula</taxon>
    </lineage>
</organism>
<dbReference type="InParanoid" id="A0A1S3I6E4"/>
<keyword evidence="7" id="KW-1133">Transmembrane helix</keyword>
<dbReference type="InterPro" id="IPR051275">
    <property type="entry name" value="Cell_adhesion_signaling"/>
</dbReference>
<dbReference type="AlphaFoldDB" id="A0A1S3I6E4"/>
<dbReference type="PANTHER" id="PTHR11640">
    <property type="entry name" value="NEPHRIN"/>
    <property type="match status" value="1"/>
</dbReference>
<keyword evidence="7" id="KW-0812">Transmembrane</keyword>
<dbReference type="Gene3D" id="2.60.40.10">
    <property type="entry name" value="Immunoglobulins"/>
    <property type="match status" value="3"/>
</dbReference>
<keyword evidence="2 7" id="KW-0472">Membrane</keyword>
<evidence type="ECO:0000313" key="10">
    <source>
        <dbReference type="Proteomes" id="UP000085678"/>
    </source>
</evidence>